<dbReference type="PANTHER" id="PTHR44846:SF17">
    <property type="entry name" value="GNTR-FAMILY TRANSCRIPTIONAL REGULATOR"/>
    <property type="match status" value="1"/>
</dbReference>
<dbReference type="Gene3D" id="1.10.10.10">
    <property type="entry name" value="Winged helix-like DNA-binding domain superfamily/Winged helix DNA-binding domain"/>
    <property type="match status" value="1"/>
</dbReference>
<evidence type="ECO:0000256" key="1">
    <source>
        <dbReference type="ARBA" id="ARBA00023015"/>
    </source>
</evidence>
<protein>
    <submittedName>
        <fullName evidence="5">DNA-binding GntR family transcriptional regulator</fullName>
    </submittedName>
</protein>
<dbReference type="GO" id="GO:0003677">
    <property type="term" value="F:DNA binding"/>
    <property type="evidence" value="ECO:0007669"/>
    <property type="project" value="UniProtKB-KW"/>
</dbReference>
<dbReference type="GO" id="GO:0045892">
    <property type="term" value="P:negative regulation of DNA-templated transcription"/>
    <property type="evidence" value="ECO:0007669"/>
    <property type="project" value="TreeGrafter"/>
</dbReference>
<dbReference type="PRINTS" id="PR00035">
    <property type="entry name" value="HTHGNTR"/>
</dbReference>
<dbReference type="InterPro" id="IPR028978">
    <property type="entry name" value="Chorismate_lyase_/UTRA_dom_sf"/>
</dbReference>
<dbReference type="InterPro" id="IPR050679">
    <property type="entry name" value="Bact_HTH_transcr_reg"/>
</dbReference>
<reference evidence="5 6" key="1">
    <citation type="submission" date="2020-08" db="EMBL/GenBank/DDBJ databases">
        <title>Sequencing the genomes of 1000 actinobacteria strains.</title>
        <authorList>
            <person name="Klenk H.-P."/>
        </authorList>
    </citation>
    <scope>NUCLEOTIDE SEQUENCE [LARGE SCALE GENOMIC DNA]</scope>
    <source>
        <strain evidence="5 6">DSM 102030</strain>
    </source>
</reference>
<dbReference type="InterPro" id="IPR036388">
    <property type="entry name" value="WH-like_DNA-bd_sf"/>
</dbReference>
<dbReference type="InterPro" id="IPR036390">
    <property type="entry name" value="WH_DNA-bd_sf"/>
</dbReference>
<name>A0A7W7RKP6_9ACTN</name>
<dbReference type="SMART" id="SM00866">
    <property type="entry name" value="UTRA"/>
    <property type="match status" value="1"/>
</dbReference>
<dbReference type="Gene3D" id="3.40.1410.10">
    <property type="entry name" value="Chorismate lyase-like"/>
    <property type="match status" value="1"/>
</dbReference>
<dbReference type="InterPro" id="IPR000524">
    <property type="entry name" value="Tscrpt_reg_HTH_GntR"/>
</dbReference>
<evidence type="ECO:0000313" key="5">
    <source>
        <dbReference type="EMBL" id="MBB4933752.1"/>
    </source>
</evidence>
<dbReference type="EMBL" id="JACHJT010000001">
    <property type="protein sequence ID" value="MBB4933752.1"/>
    <property type="molecule type" value="Genomic_DNA"/>
</dbReference>
<dbReference type="Pfam" id="PF07702">
    <property type="entry name" value="UTRA"/>
    <property type="match status" value="1"/>
</dbReference>
<dbReference type="PANTHER" id="PTHR44846">
    <property type="entry name" value="MANNOSYL-D-GLYCERATE TRANSPORT/METABOLISM SYSTEM REPRESSOR MNGR-RELATED"/>
    <property type="match status" value="1"/>
</dbReference>
<dbReference type="CDD" id="cd07377">
    <property type="entry name" value="WHTH_GntR"/>
    <property type="match status" value="1"/>
</dbReference>
<proteinExistence type="predicted"/>
<comment type="caution">
    <text evidence="5">The sequence shown here is derived from an EMBL/GenBank/DDBJ whole genome shotgun (WGS) entry which is preliminary data.</text>
</comment>
<evidence type="ECO:0000259" key="4">
    <source>
        <dbReference type="PROSITE" id="PS50949"/>
    </source>
</evidence>
<dbReference type="GO" id="GO:0003700">
    <property type="term" value="F:DNA-binding transcription factor activity"/>
    <property type="evidence" value="ECO:0007669"/>
    <property type="project" value="InterPro"/>
</dbReference>
<keyword evidence="1" id="KW-0805">Transcription regulation</keyword>
<keyword evidence="6" id="KW-1185">Reference proteome</keyword>
<keyword evidence="3" id="KW-0804">Transcription</keyword>
<evidence type="ECO:0000313" key="6">
    <source>
        <dbReference type="Proteomes" id="UP000523007"/>
    </source>
</evidence>
<dbReference type="PROSITE" id="PS50949">
    <property type="entry name" value="HTH_GNTR"/>
    <property type="match status" value="1"/>
</dbReference>
<dbReference type="SMART" id="SM00345">
    <property type="entry name" value="HTH_GNTR"/>
    <property type="match status" value="1"/>
</dbReference>
<dbReference type="SUPFAM" id="SSF46785">
    <property type="entry name" value="Winged helix' DNA-binding domain"/>
    <property type="match status" value="1"/>
</dbReference>
<evidence type="ECO:0000256" key="2">
    <source>
        <dbReference type="ARBA" id="ARBA00023125"/>
    </source>
</evidence>
<organism evidence="5 6">
    <name type="scientific">Lipingzhangella halophila</name>
    <dbReference type="NCBI Taxonomy" id="1783352"/>
    <lineage>
        <taxon>Bacteria</taxon>
        <taxon>Bacillati</taxon>
        <taxon>Actinomycetota</taxon>
        <taxon>Actinomycetes</taxon>
        <taxon>Streptosporangiales</taxon>
        <taxon>Nocardiopsidaceae</taxon>
        <taxon>Lipingzhangella</taxon>
    </lineage>
</organism>
<dbReference type="InterPro" id="IPR011663">
    <property type="entry name" value="UTRA"/>
</dbReference>
<feature type="domain" description="HTH gntR-type" evidence="4">
    <location>
        <begin position="8"/>
        <end position="76"/>
    </location>
</feature>
<evidence type="ECO:0000256" key="3">
    <source>
        <dbReference type="ARBA" id="ARBA00023163"/>
    </source>
</evidence>
<dbReference type="SUPFAM" id="SSF64288">
    <property type="entry name" value="Chorismate lyase-like"/>
    <property type="match status" value="1"/>
</dbReference>
<accession>A0A7W7RKP6</accession>
<dbReference type="AlphaFoldDB" id="A0A7W7RKP6"/>
<dbReference type="Proteomes" id="UP000523007">
    <property type="component" value="Unassembled WGS sequence"/>
</dbReference>
<sequence length="243" mass="25957">MSSWEFTPPKYVQVVQALQERIEDGTYTPGELLPSESRLVREFGAGRSTVVRALQILSMQGWIEREHGRGSFVKGVPEQAAERSHAGVSAFEATENTKETTITQAGRASVPPGVAQALGVPAESPAILRQRLVHDGETPSELVSLWFPLDIADGSDLEAAEPIAIGVKGHLQAIKQLRPARVSERLSARRPASEEARLLGLEAGSPVLGVMATILAPSDAVIAVADLCLPGDLHELEDSYPAS</sequence>
<dbReference type="RefSeq" id="WP_184581314.1">
    <property type="nucleotide sequence ID" value="NZ_JACHJT010000001.1"/>
</dbReference>
<dbReference type="Pfam" id="PF00392">
    <property type="entry name" value="GntR"/>
    <property type="match status" value="1"/>
</dbReference>
<gene>
    <name evidence="5" type="ORF">F4561_004572</name>
</gene>
<keyword evidence="2 5" id="KW-0238">DNA-binding</keyword>